<dbReference type="Gene3D" id="1.25.40.10">
    <property type="entry name" value="Tetratricopeptide repeat domain"/>
    <property type="match status" value="1"/>
</dbReference>
<feature type="transmembrane region" description="Helical" evidence="1">
    <location>
        <begin position="6"/>
        <end position="23"/>
    </location>
</feature>
<dbReference type="OrthoDB" id="334957at2"/>
<keyword evidence="3" id="KW-0540">Nuclease</keyword>
<keyword evidence="1" id="KW-1133">Transmembrane helix</keyword>
<dbReference type="Gene3D" id="3.40.1350.10">
    <property type="match status" value="1"/>
</dbReference>
<dbReference type="AlphaFoldDB" id="A0A2P2DXG2"/>
<accession>A0A2P2DXG2</accession>
<keyword evidence="1" id="KW-0812">Transmembrane</keyword>
<comment type="caution">
    <text evidence="3">The sequence shown here is derived from an EMBL/GenBank/DDBJ whole genome shotgun (WGS) entry which is preliminary data.</text>
</comment>
<dbReference type="RefSeq" id="WP_108974117.1">
    <property type="nucleotide sequence ID" value="NZ_BFBB01000003.1"/>
</dbReference>
<dbReference type="GO" id="GO:0009307">
    <property type="term" value="P:DNA restriction-modification system"/>
    <property type="evidence" value="ECO:0007669"/>
    <property type="project" value="InterPro"/>
</dbReference>
<dbReference type="InterPro" id="IPR011990">
    <property type="entry name" value="TPR-like_helical_dom_sf"/>
</dbReference>
<dbReference type="GO" id="GO:0003677">
    <property type="term" value="F:DNA binding"/>
    <property type="evidence" value="ECO:0007669"/>
    <property type="project" value="InterPro"/>
</dbReference>
<evidence type="ECO:0000259" key="2">
    <source>
        <dbReference type="Pfam" id="PF04471"/>
    </source>
</evidence>
<evidence type="ECO:0000313" key="3">
    <source>
        <dbReference type="EMBL" id="GBF49324.1"/>
    </source>
</evidence>
<dbReference type="Proteomes" id="UP000245133">
    <property type="component" value="Unassembled WGS sequence"/>
</dbReference>
<proteinExistence type="predicted"/>
<dbReference type="InterPro" id="IPR011856">
    <property type="entry name" value="tRNA_endonuc-like_dom_sf"/>
</dbReference>
<keyword evidence="1" id="KW-0472">Membrane</keyword>
<evidence type="ECO:0000256" key="1">
    <source>
        <dbReference type="SAM" id="Phobius"/>
    </source>
</evidence>
<evidence type="ECO:0000313" key="4">
    <source>
        <dbReference type="Proteomes" id="UP000245133"/>
    </source>
</evidence>
<protein>
    <submittedName>
        <fullName evidence="3">Restriction endonuclease</fullName>
    </submittedName>
</protein>
<sequence>MVFFILVGAGVIILGFLVTFIITQKRDGYSKALTLAAMGNFLDARAIVRDKLEEDHHNPYGHYVMAKIYSMENDPMNEAKHLEIIKKNARYTKDIDPVSVSNRVADIYYQKDFYEESFFHYLDTIQHDRSNPTACMRLGFMALGQKEFKIADNFFARLPEEKMNYSIYHIARGVISGVTGLGKEREYFEKAFKLEKSPVCGFLYALSLSRENKHKEAIQIANQIVDSIDDEYVRYTIFQFLMTEAVLMQNFPDALKNARLCLEMAKLDGWQSEIIESNIHFSMICTYMGKYEDASEPLIEAEANRLDDPEVIALANLKFKLERGMGNIDTLSIEYDLKRELNLLSVTLFPNSRYFELSGMRSSKPFNIKGLVDEQGNKLAKKLDLIGEDKFEKFISMPGTQFKNQATRMILKFGYRVTKEMANSEGDGVNYLCSSKDNVNERAIFRVRKWKDAKVSDVFIRDLLQQMEENGAEKAFIIGNFDLTEAARKVLSQRDGAVELINGDRLEDILEKTM</sequence>
<dbReference type="Pfam" id="PF04471">
    <property type="entry name" value="Mrr_cat"/>
    <property type="match status" value="1"/>
</dbReference>
<dbReference type="EMBL" id="BFBB01000003">
    <property type="protein sequence ID" value="GBF49324.1"/>
    <property type="molecule type" value="Genomic_DNA"/>
</dbReference>
<reference evidence="3 4" key="1">
    <citation type="submission" date="2018-02" db="EMBL/GenBank/DDBJ databases">
        <title>Novel Leptospira species isolated from soil and water in Japan.</title>
        <authorList>
            <person name="Nakao R."/>
            <person name="Masuzawa T."/>
        </authorList>
    </citation>
    <scope>NUCLEOTIDE SEQUENCE [LARGE SCALE GENOMIC DNA]</scope>
    <source>
        <strain evidence="3 4">YH101</strain>
    </source>
</reference>
<gene>
    <name evidence="3" type="ORF">LPTSP4_08350</name>
</gene>
<dbReference type="InterPro" id="IPR007560">
    <property type="entry name" value="Restrct_endonuc_IV_Mrr"/>
</dbReference>
<keyword evidence="3" id="KW-0378">Hydrolase</keyword>
<dbReference type="SUPFAM" id="SSF81901">
    <property type="entry name" value="HCP-like"/>
    <property type="match status" value="1"/>
</dbReference>
<keyword evidence="3" id="KW-0255">Endonuclease</keyword>
<organism evidence="3 4">
    <name type="scientific">Leptospira ryugenii</name>
    <dbReference type="NCBI Taxonomy" id="1917863"/>
    <lineage>
        <taxon>Bacteria</taxon>
        <taxon>Pseudomonadati</taxon>
        <taxon>Spirochaetota</taxon>
        <taxon>Spirochaetia</taxon>
        <taxon>Leptospirales</taxon>
        <taxon>Leptospiraceae</taxon>
        <taxon>Leptospira</taxon>
    </lineage>
</organism>
<keyword evidence="4" id="KW-1185">Reference proteome</keyword>
<name>A0A2P2DXG2_9LEPT</name>
<feature type="domain" description="Restriction endonuclease type IV Mrr" evidence="2">
    <location>
        <begin position="396"/>
        <end position="509"/>
    </location>
</feature>
<dbReference type="GO" id="GO:0004519">
    <property type="term" value="F:endonuclease activity"/>
    <property type="evidence" value="ECO:0007669"/>
    <property type="project" value="UniProtKB-KW"/>
</dbReference>